<evidence type="ECO:0000313" key="9">
    <source>
        <dbReference type="Proteomes" id="UP000024332"/>
    </source>
</evidence>
<keyword evidence="2 6" id="KW-0699">rRNA-binding</keyword>
<dbReference type="GO" id="GO:0005840">
    <property type="term" value="C:ribosome"/>
    <property type="evidence" value="ECO:0007669"/>
    <property type="project" value="UniProtKB-UniRule"/>
</dbReference>
<evidence type="ECO:0000313" key="8">
    <source>
        <dbReference type="EMBL" id="EZQ03861.1"/>
    </source>
</evidence>
<sequence length="81" mass="9102">MIKETLSTEKATKLIEATNTIVVIVDKKATKDQIKSELEKSFEVKIEKINTVITPTGIKKAYIRLKPEYKAVDLAQKLGIL</sequence>
<evidence type="ECO:0000256" key="1">
    <source>
        <dbReference type="ARBA" id="ARBA00006700"/>
    </source>
</evidence>
<organism evidence="8 9">
    <name type="scientific">Candidatus Acidianus copahuensis</name>
    <dbReference type="NCBI Taxonomy" id="1160895"/>
    <lineage>
        <taxon>Archaea</taxon>
        <taxon>Thermoproteota</taxon>
        <taxon>Thermoprotei</taxon>
        <taxon>Sulfolobales</taxon>
        <taxon>Sulfolobaceae</taxon>
        <taxon>Acidianus</taxon>
    </lineage>
</organism>
<gene>
    <name evidence="6" type="primary">rpl23</name>
    <name evidence="8" type="ORF">CM19_09075</name>
</gene>
<keyword evidence="4 6" id="KW-0689">Ribosomal protein</keyword>
<protein>
    <recommendedName>
        <fullName evidence="6">Large ribosomal subunit protein uL23</fullName>
    </recommendedName>
</protein>
<comment type="caution">
    <text evidence="8">The sequence shown here is derived from an EMBL/GenBank/DDBJ whole genome shotgun (WGS) entry which is preliminary data.</text>
</comment>
<dbReference type="AlphaFoldDB" id="A0A031LMF8"/>
<proteinExistence type="inferred from homology"/>
<dbReference type="NCBIfam" id="NF011118">
    <property type="entry name" value="PRK14548.1"/>
    <property type="match status" value="1"/>
</dbReference>
<dbReference type="InterPro" id="IPR013025">
    <property type="entry name" value="Ribosomal_uL23-like"/>
</dbReference>
<evidence type="ECO:0000256" key="7">
    <source>
        <dbReference type="RuleBase" id="RU003934"/>
    </source>
</evidence>
<dbReference type="HAMAP" id="MF_01369_A">
    <property type="entry name" value="Ribosomal_uL23_A"/>
    <property type="match status" value="1"/>
</dbReference>
<dbReference type="NCBIfam" id="TIGR03636">
    <property type="entry name" value="uL23_arch"/>
    <property type="match status" value="1"/>
</dbReference>
<dbReference type="Proteomes" id="UP000024332">
    <property type="component" value="Unassembled WGS sequence"/>
</dbReference>
<evidence type="ECO:0000256" key="2">
    <source>
        <dbReference type="ARBA" id="ARBA00022730"/>
    </source>
</evidence>
<dbReference type="Pfam" id="PF00276">
    <property type="entry name" value="Ribosomal_L23"/>
    <property type="match status" value="1"/>
</dbReference>
<dbReference type="InterPro" id="IPR012678">
    <property type="entry name" value="Ribosomal_uL23/eL15/eS24_sf"/>
</dbReference>
<evidence type="ECO:0000256" key="3">
    <source>
        <dbReference type="ARBA" id="ARBA00022884"/>
    </source>
</evidence>
<dbReference type="STRING" id="1160895.CM19_09075"/>
<dbReference type="PROSITE" id="PS00050">
    <property type="entry name" value="RIBOSOMAL_L23"/>
    <property type="match status" value="1"/>
</dbReference>
<accession>A0A031LMF8</accession>
<name>A0A031LMF8_9CREN</name>
<dbReference type="GO" id="GO:0006412">
    <property type="term" value="P:translation"/>
    <property type="evidence" value="ECO:0007669"/>
    <property type="project" value="UniProtKB-UniRule"/>
</dbReference>
<dbReference type="GO" id="GO:1990904">
    <property type="term" value="C:ribonucleoprotein complex"/>
    <property type="evidence" value="ECO:0007669"/>
    <property type="project" value="UniProtKB-KW"/>
</dbReference>
<evidence type="ECO:0000256" key="6">
    <source>
        <dbReference type="HAMAP-Rule" id="MF_01369"/>
    </source>
</evidence>
<dbReference type="EMBL" id="JFZT01000047">
    <property type="protein sequence ID" value="EZQ03861.1"/>
    <property type="molecule type" value="Genomic_DNA"/>
</dbReference>
<keyword evidence="9" id="KW-1185">Reference proteome</keyword>
<evidence type="ECO:0000256" key="4">
    <source>
        <dbReference type="ARBA" id="ARBA00022980"/>
    </source>
</evidence>
<dbReference type="Gene3D" id="3.30.70.330">
    <property type="match status" value="1"/>
</dbReference>
<comment type="similarity">
    <text evidence="1 6 7">Belongs to the universal ribosomal protein uL23 family.</text>
</comment>
<dbReference type="PANTHER" id="PTHR11620">
    <property type="entry name" value="60S RIBOSOMAL PROTEIN L23A"/>
    <property type="match status" value="1"/>
</dbReference>
<dbReference type="SUPFAM" id="SSF54189">
    <property type="entry name" value="Ribosomal proteins S24e, L23 and L15e"/>
    <property type="match status" value="1"/>
</dbReference>
<dbReference type="InterPro" id="IPR019985">
    <property type="entry name" value="Ribosomal_uL23"/>
</dbReference>
<comment type="subunit">
    <text evidence="6">Part of the 50S ribosomal subunit. Contacts protein L29.</text>
</comment>
<evidence type="ECO:0000256" key="5">
    <source>
        <dbReference type="ARBA" id="ARBA00023274"/>
    </source>
</evidence>
<keyword evidence="5 6" id="KW-0687">Ribonucleoprotein</keyword>
<dbReference type="InterPro" id="IPR012677">
    <property type="entry name" value="Nucleotide-bd_a/b_plait_sf"/>
</dbReference>
<dbReference type="GO" id="GO:0003735">
    <property type="term" value="F:structural constituent of ribosome"/>
    <property type="evidence" value="ECO:0007669"/>
    <property type="project" value="UniProtKB-UniRule"/>
</dbReference>
<dbReference type="InterPro" id="IPR001014">
    <property type="entry name" value="Ribosomal_uL23_CS"/>
</dbReference>
<reference evidence="8 9" key="1">
    <citation type="submission" date="2014-03" db="EMBL/GenBank/DDBJ databases">
        <title>Draft genome sequence of the novel thermoacidophilic archaea Acidianus copahuensis ALE1 strain, isolated from Copahue volcanic area in Neuquen Argentina.</title>
        <authorList>
            <person name="Urbieta M.S."/>
            <person name="Rascovan N."/>
            <person name="Castro C."/>
            <person name="Revale S."/>
            <person name="Giaveno M.A."/>
            <person name="Vazquez M.P."/>
            <person name="Donati E.R."/>
        </authorList>
    </citation>
    <scope>NUCLEOTIDE SEQUENCE [LARGE SCALE GENOMIC DNA]</scope>
    <source>
        <strain evidence="8 9">ALE1</strain>
    </source>
</reference>
<dbReference type="GO" id="GO:0019843">
    <property type="term" value="F:rRNA binding"/>
    <property type="evidence" value="ECO:0007669"/>
    <property type="project" value="UniProtKB-UniRule"/>
</dbReference>
<comment type="function">
    <text evidence="6">Binds to 23S rRNA. One of the proteins that surrounds the polypeptide exit tunnel on the outside of the ribosome.</text>
</comment>
<keyword evidence="3 6" id="KW-0694">RNA-binding</keyword>